<dbReference type="EMBL" id="LAZR01040209">
    <property type="protein sequence ID" value="KKL15061.1"/>
    <property type="molecule type" value="Genomic_DNA"/>
</dbReference>
<keyword evidence="1" id="KW-0472">Membrane</keyword>
<protein>
    <submittedName>
        <fullName evidence="2">Uncharacterized protein</fullName>
    </submittedName>
</protein>
<name>A0A0F9DBD2_9ZZZZ</name>
<evidence type="ECO:0000313" key="2">
    <source>
        <dbReference type="EMBL" id="KKL15061.1"/>
    </source>
</evidence>
<evidence type="ECO:0000256" key="1">
    <source>
        <dbReference type="SAM" id="Phobius"/>
    </source>
</evidence>
<sequence length="172" mass="20095">MEERRRRKRSYLEGSERTSGDLLSYFILHNIISVLFFFMLTLGFGIYKTQNLTWAFILSSEFWELTIFNIFPLFVLSAIIGRITAYYIVKGYNTWKKTASKRWGELNKGINKMGIRFLIVALFTSFFYSLGVVAILQFAIFDEDTLLTFILIYSGLKVGTHFFVRWLVGSKL</sequence>
<feature type="transmembrane region" description="Helical" evidence="1">
    <location>
        <begin position="146"/>
        <end position="168"/>
    </location>
</feature>
<keyword evidence="1" id="KW-0812">Transmembrane</keyword>
<feature type="transmembrane region" description="Helical" evidence="1">
    <location>
        <begin position="67"/>
        <end position="89"/>
    </location>
</feature>
<reference evidence="2" key="1">
    <citation type="journal article" date="2015" name="Nature">
        <title>Complex archaea that bridge the gap between prokaryotes and eukaryotes.</title>
        <authorList>
            <person name="Spang A."/>
            <person name="Saw J.H."/>
            <person name="Jorgensen S.L."/>
            <person name="Zaremba-Niedzwiedzka K."/>
            <person name="Martijn J."/>
            <person name="Lind A.E."/>
            <person name="van Eijk R."/>
            <person name="Schleper C."/>
            <person name="Guy L."/>
            <person name="Ettema T.J."/>
        </authorList>
    </citation>
    <scope>NUCLEOTIDE SEQUENCE</scope>
</reference>
<accession>A0A0F9DBD2</accession>
<feature type="transmembrane region" description="Helical" evidence="1">
    <location>
        <begin position="21"/>
        <end position="47"/>
    </location>
</feature>
<gene>
    <name evidence="2" type="ORF">LCGC14_2509400</name>
</gene>
<feature type="transmembrane region" description="Helical" evidence="1">
    <location>
        <begin position="117"/>
        <end position="140"/>
    </location>
</feature>
<keyword evidence="1" id="KW-1133">Transmembrane helix</keyword>
<dbReference type="AlphaFoldDB" id="A0A0F9DBD2"/>
<organism evidence="2">
    <name type="scientific">marine sediment metagenome</name>
    <dbReference type="NCBI Taxonomy" id="412755"/>
    <lineage>
        <taxon>unclassified sequences</taxon>
        <taxon>metagenomes</taxon>
        <taxon>ecological metagenomes</taxon>
    </lineage>
</organism>
<comment type="caution">
    <text evidence="2">The sequence shown here is derived from an EMBL/GenBank/DDBJ whole genome shotgun (WGS) entry which is preliminary data.</text>
</comment>
<proteinExistence type="predicted"/>